<proteinExistence type="predicted"/>
<dbReference type="EMBL" id="LR796833">
    <property type="protein sequence ID" value="CAB4168596.1"/>
    <property type="molecule type" value="Genomic_DNA"/>
</dbReference>
<reference evidence="3" key="1">
    <citation type="submission" date="2020-05" db="EMBL/GenBank/DDBJ databases">
        <authorList>
            <person name="Chiriac C."/>
            <person name="Salcher M."/>
            <person name="Ghai R."/>
            <person name="Kavagutti S V."/>
        </authorList>
    </citation>
    <scope>NUCLEOTIDE SEQUENCE</scope>
</reference>
<evidence type="ECO:0000313" key="1">
    <source>
        <dbReference type="EMBL" id="CAB4155814.1"/>
    </source>
</evidence>
<evidence type="ECO:0000313" key="4">
    <source>
        <dbReference type="EMBL" id="CAB4195891.1"/>
    </source>
</evidence>
<evidence type="ECO:0000313" key="5">
    <source>
        <dbReference type="EMBL" id="CAB4211060.1"/>
    </source>
</evidence>
<name>A0A6J5QCK7_9CAUD</name>
<dbReference type="EMBL" id="LR797372">
    <property type="protein sequence ID" value="CAB4211060.1"/>
    <property type="molecule type" value="Genomic_DNA"/>
</dbReference>
<gene>
    <name evidence="3" type="ORF">UFOVP1069_26</name>
    <name evidence="4" type="ORF">UFOVP1301_41</name>
    <name evidence="5" type="ORF">UFOVP1415_73</name>
    <name evidence="1" type="ORF">UFOVP663_26</name>
    <name evidence="2" type="ORF">UFOVP894_2</name>
</gene>
<evidence type="ECO:0000313" key="2">
    <source>
        <dbReference type="EMBL" id="CAB4168596.1"/>
    </source>
</evidence>
<protein>
    <submittedName>
        <fullName evidence="3">Uncharacterized protein</fullName>
    </submittedName>
</protein>
<dbReference type="EMBL" id="LR796633">
    <property type="protein sequence ID" value="CAB4155814.1"/>
    <property type="molecule type" value="Genomic_DNA"/>
</dbReference>
<dbReference type="EMBL" id="LR797249">
    <property type="protein sequence ID" value="CAB4195891.1"/>
    <property type="molecule type" value="Genomic_DNA"/>
</dbReference>
<evidence type="ECO:0000313" key="3">
    <source>
        <dbReference type="EMBL" id="CAB4181282.1"/>
    </source>
</evidence>
<accession>A0A6J5QCK7</accession>
<sequence>MANTNTPFGFSEYYGGAGGAPTFAQSELRIASDDSTQVFTGDPVMPDGTSGYITQAAPGTDVLSGIFVGCKYLSVSQKRTVWSRYWPGADANGDVYAYVITDPNARFVVMGNSTTFNISGTLTDYGTSPVGQYAQFAIGTGNTNTGTSGAYLNSLGSTVTYPFIVTDLVTFPPGANGADPTTAYNWVVVGFNNQISRTNGAGPTGI</sequence>
<organism evidence="3">
    <name type="scientific">uncultured Caudovirales phage</name>
    <dbReference type="NCBI Taxonomy" id="2100421"/>
    <lineage>
        <taxon>Viruses</taxon>
        <taxon>Duplodnaviria</taxon>
        <taxon>Heunggongvirae</taxon>
        <taxon>Uroviricota</taxon>
        <taxon>Caudoviricetes</taxon>
        <taxon>Peduoviridae</taxon>
        <taxon>Maltschvirus</taxon>
        <taxon>Maltschvirus maltsch</taxon>
    </lineage>
</organism>
<dbReference type="EMBL" id="LR797012">
    <property type="protein sequence ID" value="CAB4181282.1"/>
    <property type="molecule type" value="Genomic_DNA"/>
</dbReference>